<dbReference type="Proteomes" id="UP000824120">
    <property type="component" value="Chromosome 7"/>
</dbReference>
<organism evidence="1 2">
    <name type="scientific">Solanum commersonii</name>
    <name type="common">Commerson's wild potato</name>
    <name type="synonym">Commerson's nightshade</name>
    <dbReference type="NCBI Taxonomy" id="4109"/>
    <lineage>
        <taxon>Eukaryota</taxon>
        <taxon>Viridiplantae</taxon>
        <taxon>Streptophyta</taxon>
        <taxon>Embryophyta</taxon>
        <taxon>Tracheophyta</taxon>
        <taxon>Spermatophyta</taxon>
        <taxon>Magnoliopsida</taxon>
        <taxon>eudicotyledons</taxon>
        <taxon>Gunneridae</taxon>
        <taxon>Pentapetalae</taxon>
        <taxon>asterids</taxon>
        <taxon>lamiids</taxon>
        <taxon>Solanales</taxon>
        <taxon>Solanaceae</taxon>
        <taxon>Solanoideae</taxon>
        <taxon>Solaneae</taxon>
        <taxon>Solanum</taxon>
    </lineage>
</organism>
<dbReference type="EMBL" id="JACXVP010000007">
    <property type="protein sequence ID" value="KAG5596544.1"/>
    <property type="molecule type" value="Genomic_DNA"/>
</dbReference>
<protein>
    <submittedName>
        <fullName evidence="1">Uncharacterized protein</fullName>
    </submittedName>
</protein>
<accession>A0A9J5YAH5</accession>
<reference evidence="1 2" key="1">
    <citation type="submission" date="2020-09" db="EMBL/GenBank/DDBJ databases">
        <title>De no assembly of potato wild relative species, Solanum commersonii.</title>
        <authorList>
            <person name="Cho K."/>
        </authorList>
    </citation>
    <scope>NUCLEOTIDE SEQUENCE [LARGE SCALE GENOMIC DNA]</scope>
    <source>
        <strain evidence="1">LZ3.2</strain>
        <tissue evidence="1">Leaf</tissue>
    </source>
</reference>
<name>A0A9J5YAH5_SOLCO</name>
<evidence type="ECO:0000313" key="2">
    <source>
        <dbReference type="Proteomes" id="UP000824120"/>
    </source>
</evidence>
<keyword evidence="2" id="KW-1185">Reference proteome</keyword>
<comment type="caution">
    <text evidence="1">The sequence shown here is derived from an EMBL/GenBank/DDBJ whole genome shotgun (WGS) entry which is preliminary data.</text>
</comment>
<dbReference type="AlphaFoldDB" id="A0A9J5YAH5"/>
<gene>
    <name evidence="1" type="ORF">H5410_037776</name>
</gene>
<evidence type="ECO:0000313" key="1">
    <source>
        <dbReference type="EMBL" id="KAG5596544.1"/>
    </source>
</evidence>
<sequence>MGNFKTDEVMGRVQHVNEIDSKWQHEIKVECIGLHRSCKVQLLISKELILQMSGSWEDSFYMLAEHIPMSYIVTSKL</sequence>
<proteinExistence type="predicted"/>